<dbReference type="EMBL" id="SGPK01000290">
    <property type="protein sequence ID" value="THH05050.1"/>
    <property type="molecule type" value="Genomic_DNA"/>
</dbReference>
<protein>
    <recommendedName>
        <fullName evidence="3">ubiquitinyl hydrolase 1</fullName>
        <ecNumber evidence="3">3.4.19.12</ecNumber>
    </recommendedName>
</protein>
<evidence type="ECO:0000256" key="3">
    <source>
        <dbReference type="ARBA" id="ARBA00012759"/>
    </source>
</evidence>
<dbReference type="OrthoDB" id="292964at2759"/>
<sequence length="1246" mass="140803">MDSLPSPAVSVDNSPRASPSTPVNLGRKRARSSASSDASSSKRAMSEDPSLSSTAESHQNFSSTTKQSNDIEVAAYMRDQGEQDVEHATFDATGRLTVTIEQPSSQTTPLERYQLINTLKKQPMVSSETWYLISRSWYRKWEKACTGEVDKEGAVLESQLGPVDNSHFFNEDGNFDFRKGMIEGVDVEFLPVAAWIRFILWYGHTPHIIARQVITRGFHKEATLELRPPIIKVLRLMSNVTSGEEKLPSKHVLISSQANLQDLYLELLNALALPLDTDFRVWKVDSLDADGIIYPVDRLLRDGGQLIPSKDAGALMKTIDESLIQRDDALAVEVREDGEWIVDESLVQPNDLTAVPEESIGPLFASGSDFFFSAGFELWGKTKVDKKGVVPGAIGFVDMGNTCFMNSALQCLAHTQELVDYFLSGVYHDELNPENPLGMQGAIAEAFGALLNRIWLPQTSAAYAPREFKMQLQRFAPRFSGYQQHDSQELVAFLLDGLHEDLNRVLEKPYVEKPDWEGGGEKELVMLAKKSWEGYMKRNDSVIVDLFQGQYRSTLVCPDCQKVSITFDPFMYLTLPLPVQKKWTHKIYYVPWDSNKSQVKVPVEVNRNASFKDVRQLLGRWMKTEPDNLLTLETFSNRFYKDLDDTVLVGDMGDQDVIADLDPTKNPVILPVHLCKEIPPSRNSLQRPSNGFAHPFIVVLDNEQNSRDLYKWEANAPVEGMTIREPRSTTSVTEIKENGDIVTVQEEVPEEGDIVDEKSLILEEDQMEMISGRDVLKRVGAKPDLFEIHIQSGHERFGAGNSWSSSAQRWERWETRERAGDENKPPLLFEGDALYCEWNENFRLYFFGEEPRFEHSRWEERQWIEFIHPEFKESQQATLARNSRNITLNDCLEEFTKEEQLGEDDSWYCPQCKKHQQATKKVDLWMVPDILVVHLKRFSNSRILRDKIDVFVDFPIENLDLESFCGEREVVKQLAEQGQDISALGLSDIEEPLLYDLFAVDEHLGGLGGGHYRAFAKSHDTDKWYHFDNTYVTPVEASDAVNANAYLLFYKRHTSRPIGGKTYEKIEAARQRLAYAEEELSSDAQLPTPPDDTEISQNVEKIKQKLLRGALKQKKTDTDVWRSHESAPSLGPSPSAQDENKDDFMSESENEPPPFEEAQYDGLVSPASELDRGDPLALATHRFDFPNPTMASPVSSNAADVGDVTDMGDADFTDTEFPDALDGTQSGDESKQREAATKMLVGESSL</sequence>
<comment type="similarity">
    <text evidence="2">Belongs to the peptidase C19 family.</text>
</comment>
<dbReference type="Pfam" id="PF00443">
    <property type="entry name" value="UCH"/>
    <property type="match status" value="1"/>
</dbReference>
<dbReference type="InterPro" id="IPR050185">
    <property type="entry name" value="Ub_carboxyl-term_hydrolase"/>
</dbReference>
<evidence type="ECO:0000313" key="12">
    <source>
        <dbReference type="Proteomes" id="UP000308199"/>
    </source>
</evidence>
<keyword evidence="7" id="KW-0788">Thiol protease</keyword>
<dbReference type="InterPro" id="IPR018200">
    <property type="entry name" value="USP_CS"/>
</dbReference>
<evidence type="ECO:0000256" key="6">
    <source>
        <dbReference type="ARBA" id="ARBA00022801"/>
    </source>
</evidence>
<feature type="domain" description="DUSP" evidence="10">
    <location>
        <begin position="107"/>
        <end position="214"/>
    </location>
</feature>
<dbReference type="EC" id="3.4.19.12" evidence="3"/>
<gene>
    <name evidence="11" type="ORF">EW145_g5076</name>
</gene>
<keyword evidence="5" id="KW-0833">Ubl conjugation pathway</keyword>
<evidence type="ECO:0000256" key="4">
    <source>
        <dbReference type="ARBA" id="ARBA00022670"/>
    </source>
</evidence>
<reference evidence="11 12" key="1">
    <citation type="submission" date="2019-02" db="EMBL/GenBank/DDBJ databases">
        <title>Genome sequencing of the rare red list fungi Phellinidium pouzarii.</title>
        <authorList>
            <person name="Buettner E."/>
            <person name="Kellner H."/>
        </authorList>
    </citation>
    <scope>NUCLEOTIDE SEQUENCE [LARGE SCALE GENOMIC DNA]</scope>
    <source>
        <strain evidence="11 12">DSM 108285</strain>
    </source>
</reference>
<evidence type="ECO:0000313" key="11">
    <source>
        <dbReference type="EMBL" id="THH05050.1"/>
    </source>
</evidence>
<keyword evidence="4" id="KW-0645">Protease</keyword>
<evidence type="ECO:0000256" key="5">
    <source>
        <dbReference type="ARBA" id="ARBA00022786"/>
    </source>
</evidence>
<dbReference type="PROSITE" id="PS00972">
    <property type="entry name" value="USP_1"/>
    <property type="match status" value="1"/>
</dbReference>
<evidence type="ECO:0000256" key="2">
    <source>
        <dbReference type="ARBA" id="ARBA00009085"/>
    </source>
</evidence>
<dbReference type="PROSITE" id="PS00973">
    <property type="entry name" value="USP_2"/>
    <property type="match status" value="1"/>
</dbReference>
<dbReference type="SUPFAM" id="SSF54001">
    <property type="entry name" value="Cysteine proteinases"/>
    <property type="match status" value="1"/>
</dbReference>
<dbReference type="InterPro" id="IPR035927">
    <property type="entry name" value="DUSP-like_sf"/>
</dbReference>
<comment type="caution">
    <text evidence="11">The sequence shown here is derived from an EMBL/GenBank/DDBJ whole genome shotgun (WGS) entry which is preliminary data.</text>
</comment>
<feature type="compositionally biased region" description="Polar residues" evidence="8">
    <location>
        <begin position="1189"/>
        <end position="1198"/>
    </location>
</feature>
<feature type="compositionally biased region" description="Polar residues" evidence="8">
    <location>
        <begin position="49"/>
        <end position="70"/>
    </location>
</feature>
<dbReference type="GO" id="GO:0004843">
    <property type="term" value="F:cysteine-type deubiquitinase activity"/>
    <property type="evidence" value="ECO:0007669"/>
    <property type="project" value="UniProtKB-EC"/>
</dbReference>
<evidence type="ECO:0000256" key="8">
    <source>
        <dbReference type="SAM" id="MobiDB-lite"/>
    </source>
</evidence>
<dbReference type="PROSITE" id="PS50235">
    <property type="entry name" value="USP_3"/>
    <property type="match status" value="1"/>
</dbReference>
<dbReference type="SMART" id="SM00695">
    <property type="entry name" value="DUSP"/>
    <property type="match status" value="1"/>
</dbReference>
<comment type="catalytic activity">
    <reaction evidence="1">
        <text>Thiol-dependent hydrolysis of ester, thioester, amide, peptide and isopeptide bonds formed by the C-terminal Gly of ubiquitin (a 76-residue protein attached to proteins as an intracellular targeting signal).</text>
        <dbReference type="EC" id="3.4.19.12"/>
    </reaction>
</comment>
<dbReference type="InterPro" id="IPR028889">
    <property type="entry name" value="USP"/>
</dbReference>
<feature type="region of interest" description="Disordered" evidence="8">
    <location>
        <begin position="1180"/>
        <end position="1246"/>
    </location>
</feature>
<dbReference type="InterPro" id="IPR038765">
    <property type="entry name" value="Papain-like_cys_pep_sf"/>
</dbReference>
<dbReference type="Gene3D" id="3.30.2230.10">
    <property type="entry name" value="DUSP-like"/>
    <property type="match status" value="1"/>
</dbReference>
<feature type="compositionally biased region" description="Basic and acidic residues" evidence="8">
    <location>
        <begin position="1114"/>
        <end position="1125"/>
    </location>
</feature>
<evidence type="ECO:0000259" key="9">
    <source>
        <dbReference type="PROSITE" id="PS50235"/>
    </source>
</evidence>
<feature type="domain" description="USP" evidence="9">
    <location>
        <begin position="394"/>
        <end position="1053"/>
    </location>
</feature>
<evidence type="ECO:0000256" key="1">
    <source>
        <dbReference type="ARBA" id="ARBA00000707"/>
    </source>
</evidence>
<proteinExistence type="inferred from homology"/>
<feature type="region of interest" description="Disordered" evidence="8">
    <location>
        <begin position="1"/>
        <end position="70"/>
    </location>
</feature>
<dbReference type="Gene3D" id="3.90.70.10">
    <property type="entry name" value="Cysteine proteinases"/>
    <property type="match status" value="2"/>
</dbReference>
<accession>A0A4S4L639</accession>
<dbReference type="GO" id="GO:0016579">
    <property type="term" value="P:protein deubiquitination"/>
    <property type="evidence" value="ECO:0007669"/>
    <property type="project" value="InterPro"/>
</dbReference>
<keyword evidence="6" id="KW-0378">Hydrolase</keyword>
<feature type="region of interest" description="Disordered" evidence="8">
    <location>
        <begin position="1113"/>
        <end position="1159"/>
    </location>
</feature>
<dbReference type="PANTHER" id="PTHR21646">
    <property type="entry name" value="UBIQUITIN CARBOXYL-TERMINAL HYDROLASE"/>
    <property type="match status" value="1"/>
</dbReference>
<evidence type="ECO:0000259" key="10">
    <source>
        <dbReference type="PROSITE" id="PS51283"/>
    </source>
</evidence>
<feature type="compositionally biased region" description="Polar residues" evidence="8">
    <location>
        <begin position="11"/>
        <end position="23"/>
    </location>
</feature>
<dbReference type="SUPFAM" id="SSF143791">
    <property type="entry name" value="DUSP-like"/>
    <property type="match status" value="1"/>
</dbReference>
<feature type="compositionally biased region" description="Low complexity" evidence="8">
    <location>
        <begin position="32"/>
        <end position="43"/>
    </location>
</feature>
<dbReference type="AlphaFoldDB" id="A0A4S4L639"/>
<feature type="compositionally biased region" description="Acidic residues" evidence="8">
    <location>
        <begin position="1206"/>
        <end position="1219"/>
    </location>
</feature>
<keyword evidence="12" id="KW-1185">Reference proteome</keyword>
<dbReference type="PANTHER" id="PTHR21646:SF24">
    <property type="entry name" value="UBIQUITIN CARBOXYL-TERMINAL HYDROLASE"/>
    <property type="match status" value="1"/>
</dbReference>
<name>A0A4S4L639_9AGAM</name>
<dbReference type="InterPro" id="IPR006615">
    <property type="entry name" value="Pept_C19_DUSP"/>
</dbReference>
<organism evidence="11 12">
    <name type="scientific">Phellinidium pouzarii</name>
    <dbReference type="NCBI Taxonomy" id="167371"/>
    <lineage>
        <taxon>Eukaryota</taxon>
        <taxon>Fungi</taxon>
        <taxon>Dikarya</taxon>
        <taxon>Basidiomycota</taxon>
        <taxon>Agaricomycotina</taxon>
        <taxon>Agaricomycetes</taxon>
        <taxon>Hymenochaetales</taxon>
        <taxon>Hymenochaetaceae</taxon>
        <taxon>Phellinidium</taxon>
    </lineage>
</organism>
<dbReference type="Proteomes" id="UP000308199">
    <property type="component" value="Unassembled WGS sequence"/>
</dbReference>
<evidence type="ECO:0000256" key="7">
    <source>
        <dbReference type="ARBA" id="ARBA00022807"/>
    </source>
</evidence>
<dbReference type="InterPro" id="IPR001394">
    <property type="entry name" value="Peptidase_C19_UCH"/>
</dbReference>
<dbReference type="Pfam" id="PF06337">
    <property type="entry name" value="DUSP"/>
    <property type="match status" value="1"/>
</dbReference>
<dbReference type="GO" id="GO:0006508">
    <property type="term" value="P:proteolysis"/>
    <property type="evidence" value="ECO:0007669"/>
    <property type="project" value="UniProtKB-KW"/>
</dbReference>
<dbReference type="PROSITE" id="PS51283">
    <property type="entry name" value="DUSP"/>
    <property type="match status" value="1"/>
</dbReference>